<comment type="caution">
    <text evidence="1">The sequence shown here is derived from an EMBL/GenBank/DDBJ whole genome shotgun (WGS) entry which is preliminary data.</text>
</comment>
<accession>A0A9X3BA27</accession>
<reference evidence="1" key="1">
    <citation type="submission" date="2022-09" db="EMBL/GenBank/DDBJ databases">
        <authorList>
            <person name="Yuan C."/>
            <person name="Ke Z."/>
        </authorList>
    </citation>
    <scope>NUCLEOTIDE SEQUENCE</scope>
    <source>
        <strain evidence="1">LB-8</strain>
    </source>
</reference>
<dbReference type="Proteomes" id="UP001155483">
    <property type="component" value="Unassembled WGS sequence"/>
</dbReference>
<gene>
    <name evidence="1" type="ORF">OCK74_23455</name>
</gene>
<name>A0A9X3BA27_9BACT</name>
<dbReference type="AlphaFoldDB" id="A0A9X3BA27"/>
<dbReference type="PROSITE" id="PS51257">
    <property type="entry name" value="PROKAR_LIPOPROTEIN"/>
    <property type="match status" value="1"/>
</dbReference>
<evidence type="ECO:0000313" key="2">
    <source>
        <dbReference type="Proteomes" id="UP001155483"/>
    </source>
</evidence>
<keyword evidence="2" id="KW-1185">Reference proteome</keyword>
<evidence type="ECO:0000313" key="1">
    <source>
        <dbReference type="EMBL" id="MCU7552096.1"/>
    </source>
</evidence>
<dbReference type="EMBL" id="JAOTIF010000028">
    <property type="protein sequence ID" value="MCU7552096.1"/>
    <property type="molecule type" value="Genomic_DNA"/>
</dbReference>
<organism evidence="1 2">
    <name type="scientific">Paraflavisolibacter caeni</name>
    <dbReference type="NCBI Taxonomy" id="2982496"/>
    <lineage>
        <taxon>Bacteria</taxon>
        <taxon>Pseudomonadati</taxon>
        <taxon>Bacteroidota</taxon>
        <taxon>Chitinophagia</taxon>
        <taxon>Chitinophagales</taxon>
        <taxon>Chitinophagaceae</taxon>
        <taxon>Paraflavisolibacter</taxon>
    </lineage>
</organism>
<proteinExistence type="predicted"/>
<protein>
    <submittedName>
        <fullName evidence="1">Uncharacterized protein</fullName>
    </submittedName>
</protein>
<sequence length="269" mass="29433">MKKLIHSIIAVCGLITMFSGCSPEKMELGPALDKGALKFTVTPSAKNPNDIVLKSLTPNATPYWVSPSGNSIKLTDTINIPFPGDYTIKYAVESRGGLVYADSVIVKITTIDEKTVSDPLWVNLTGGLGKSKTWHLDVDADGKSKYFNGPVSFAGANYSWQWDAGWADWVVEKGDYGTMTFDLIGNPNFKSNNLMFPALSGTGKVAIDLKAKTLTTIGAEVLHDNSKGQGPQVANWKKDIRIKTLTDNKLQLTVVRNDGTWLIYNYYSE</sequence>
<reference evidence="1" key="2">
    <citation type="submission" date="2023-04" db="EMBL/GenBank/DDBJ databases">
        <title>Paracnuella aquatica gen. nov., sp. nov., a member of the family Chitinophagaceae isolated from a hot spring.</title>
        <authorList>
            <person name="Wang C."/>
        </authorList>
    </citation>
    <scope>NUCLEOTIDE SEQUENCE</scope>
    <source>
        <strain evidence="1">LB-8</strain>
    </source>
</reference>
<dbReference type="RefSeq" id="WP_279299532.1">
    <property type="nucleotide sequence ID" value="NZ_JAOTIF010000028.1"/>
</dbReference>